<proteinExistence type="predicted"/>
<dbReference type="RefSeq" id="WP_329404371.1">
    <property type="nucleotide sequence ID" value="NZ_CP109019.1"/>
</dbReference>
<dbReference type="Proteomes" id="UP001432060">
    <property type="component" value="Chromosome"/>
</dbReference>
<keyword evidence="2" id="KW-1185">Reference proteome</keyword>
<reference evidence="1" key="1">
    <citation type="submission" date="2022-10" db="EMBL/GenBank/DDBJ databases">
        <title>The complete genomes of actinobacterial strains from the NBC collection.</title>
        <authorList>
            <person name="Joergensen T.S."/>
            <person name="Alvarez Arevalo M."/>
            <person name="Sterndorff E.B."/>
            <person name="Faurdal D."/>
            <person name="Vuksanovic O."/>
            <person name="Mourched A.-S."/>
            <person name="Charusanti P."/>
            <person name="Shaw S."/>
            <person name="Blin K."/>
            <person name="Weber T."/>
        </authorList>
    </citation>
    <scope>NUCLEOTIDE SEQUENCE</scope>
    <source>
        <strain evidence="1">NBC_00668</strain>
    </source>
</reference>
<evidence type="ECO:0000313" key="2">
    <source>
        <dbReference type="Proteomes" id="UP001432060"/>
    </source>
</evidence>
<sequence length="109" mass="11769">MGYDIHITRGGHWWDDRAPEITTAQGAAAVEADTEPEMIPQPAGGNGPQHWAARVITHPPEDRLGTALRRDCGTVSAKNPTGMLLATMRQSALTLNARVQGDDGRYHDA</sequence>
<organism evidence="1 2">
    <name type="scientific">Streptomyces melanogenes</name>
    <dbReference type="NCBI Taxonomy" id="67326"/>
    <lineage>
        <taxon>Bacteria</taxon>
        <taxon>Bacillati</taxon>
        <taxon>Actinomycetota</taxon>
        <taxon>Actinomycetes</taxon>
        <taxon>Kitasatosporales</taxon>
        <taxon>Streptomycetaceae</taxon>
        <taxon>Streptomyces</taxon>
    </lineage>
</organism>
<accession>A0ABZ1XUU0</accession>
<name>A0ABZ1XUU0_9ACTN</name>
<dbReference type="EMBL" id="CP109019">
    <property type="protein sequence ID" value="WUT87360.1"/>
    <property type="molecule type" value="Genomic_DNA"/>
</dbReference>
<gene>
    <name evidence="1" type="ORF">OG515_36710</name>
</gene>
<protein>
    <submittedName>
        <fullName evidence="1">Uncharacterized protein</fullName>
    </submittedName>
</protein>
<evidence type="ECO:0000313" key="1">
    <source>
        <dbReference type="EMBL" id="WUT87360.1"/>
    </source>
</evidence>